<feature type="region of interest" description="Disordered" evidence="1">
    <location>
        <begin position="876"/>
        <end position="906"/>
    </location>
</feature>
<feature type="region of interest" description="Disordered" evidence="1">
    <location>
        <begin position="266"/>
        <end position="287"/>
    </location>
</feature>
<feature type="compositionally biased region" description="Low complexity" evidence="1">
    <location>
        <begin position="387"/>
        <end position="400"/>
    </location>
</feature>
<protein>
    <recommendedName>
        <fullName evidence="2">CABIT domain-containing protein</fullName>
    </recommendedName>
</protein>
<comment type="caution">
    <text evidence="3">The sequence shown here is derived from an EMBL/GenBank/DDBJ whole genome shotgun (WGS) entry which is preliminary data.</text>
</comment>
<dbReference type="EMBL" id="CAJNOQ010011996">
    <property type="protein sequence ID" value="CAF1289708.1"/>
    <property type="molecule type" value="Genomic_DNA"/>
</dbReference>
<feature type="compositionally biased region" description="Basic and acidic residues" evidence="1">
    <location>
        <begin position="80"/>
        <end position="105"/>
    </location>
</feature>
<evidence type="ECO:0000259" key="2">
    <source>
        <dbReference type="Pfam" id="PF12736"/>
    </source>
</evidence>
<dbReference type="EMBL" id="CAJOBC010032077">
    <property type="protein sequence ID" value="CAF4094525.1"/>
    <property type="molecule type" value="Genomic_DNA"/>
</dbReference>
<organism evidence="3 5">
    <name type="scientific">Didymodactylos carnosus</name>
    <dbReference type="NCBI Taxonomy" id="1234261"/>
    <lineage>
        <taxon>Eukaryota</taxon>
        <taxon>Metazoa</taxon>
        <taxon>Spiralia</taxon>
        <taxon>Gnathifera</taxon>
        <taxon>Rotifera</taxon>
        <taxon>Eurotatoria</taxon>
        <taxon>Bdelloidea</taxon>
        <taxon>Philodinida</taxon>
        <taxon>Philodinidae</taxon>
        <taxon>Didymodactylos</taxon>
    </lineage>
</organism>
<evidence type="ECO:0000256" key="1">
    <source>
        <dbReference type="SAM" id="MobiDB-lite"/>
    </source>
</evidence>
<dbReference type="Proteomes" id="UP000681722">
    <property type="component" value="Unassembled WGS sequence"/>
</dbReference>
<evidence type="ECO:0000313" key="3">
    <source>
        <dbReference type="EMBL" id="CAF1289708.1"/>
    </source>
</evidence>
<accession>A0A815CXR7</accession>
<dbReference type="InterPro" id="IPR025946">
    <property type="entry name" value="CABIT_dom"/>
</dbReference>
<name>A0A815CXR7_9BILA</name>
<proteinExistence type="predicted"/>
<feature type="region of interest" description="Disordered" evidence="1">
    <location>
        <begin position="22"/>
        <end position="125"/>
    </location>
</feature>
<dbReference type="Proteomes" id="UP000663829">
    <property type="component" value="Unassembled WGS sequence"/>
</dbReference>
<gene>
    <name evidence="3" type="ORF">GPM918_LOCUS27971</name>
    <name evidence="4" type="ORF">SRO942_LOCUS28404</name>
</gene>
<feature type="compositionally biased region" description="Polar residues" evidence="1">
    <location>
        <begin position="887"/>
        <end position="906"/>
    </location>
</feature>
<keyword evidence="5" id="KW-1185">Reference proteome</keyword>
<dbReference type="OrthoDB" id="6077228at2759"/>
<feature type="compositionally biased region" description="Low complexity" evidence="1">
    <location>
        <begin position="34"/>
        <end position="55"/>
    </location>
</feature>
<feature type="region of interest" description="Disordered" evidence="1">
    <location>
        <begin position="373"/>
        <end position="400"/>
    </location>
</feature>
<dbReference type="Pfam" id="PF12736">
    <property type="entry name" value="CABIT"/>
    <property type="match status" value="1"/>
</dbReference>
<feature type="domain" description="CABIT" evidence="2">
    <location>
        <begin position="488"/>
        <end position="623"/>
    </location>
</feature>
<feature type="compositionally biased region" description="Basic and acidic residues" evidence="1">
    <location>
        <begin position="876"/>
        <end position="886"/>
    </location>
</feature>
<evidence type="ECO:0000313" key="5">
    <source>
        <dbReference type="Proteomes" id="UP000663829"/>
    </source>
</evidence>
<feature type="region of interest" description="Disordered" evidence="1">
    <location>
        <begin position="792"/>
        <end position="815"/>
    </location>
</feature>
<sequence>AGQEFLSRTWGEEKLNKVNAMLDERDNVDGTSDSRATNHASSSTATTSGSASSTTKPKLAKHVTMAATTKEAKSLIGSEKLGDTRLETKRRKAAEEAKKALKEVGKPQGRKPKQQQKQAKKPTLKRLGTMAQTAAAGKEYLKRGGKKPTTTGRKKKGGEISTMRDLLRTQIRWESTDDKSYRLQELLKTEQLPTIVNIASSFNTGRRSIRSIFARDTPSLLIHQEKIDSVLAQCHQTKYRHRAKLVAATKLRTMKKLSRSAASLVTAHGNDGGDDSDDDDGDSKQENSKQSLLKLIDENSRHKTLCRIPLNYCGLFELLNESGLAIEPCKYVSELPLTYNTGDNDDKRLEKWPNRFLLRKNCTGYTTVKLDEDDTTIGDSEKGRQLSSSDSCYGSSSSDMVDSHKTVTLLNHSEQLYAGEIISILNVCCARVLARKKSDTSGYGIDDEYLDNKRNLNTSSGSTPSSWVRNIAKSRFFLKKSKKSIPVDDTLATKRNVVEQSSPTPTERYLKCKTEKGHIVYISFTENGLFSPVQTSEPNELEDITGVFNLKDLLRNFRLPLPVKAVTKDEIINYFSDEYHHSNKSSNKLRLLTPYSEHVVWICPLTTNNLMAKNKIIIPVPLKSDIYFYRCTNMKDVLRSKHYQELINSCFQSLKQHENMISIVNFPLDIKSIRLRSPLLIKHQRYRNRSQSQFAIRESLTTTNSLETCEHRHCHSYENLNEKHRNAHFSYYGWSSSSSSADDYLHNTTKMGEPLQYRDSFETIKQKLSNSTSYHEQNPQTNSRLYYSQKNLDNSTNSQRNKSRKSFPLTDDSYEPSSYNHFTHKKINEDLSYNEIDQLYDYIRTGIMSDNILEIINPSTENCFDNSEHYYDADESYRTDSSEHSLSKTTNNYVNIPQSPNKTTTRNKSVENIPKILIAGKQQQKSKVSINEQTTKLYLKNESAQIRKMNFNPVKRGMRGCLIPPVFRATHVTCMKKGWGRI</sequence>
<evidence type="ECO:0000313" key="4">
    <source>
        <dbReference type="EMBL" id="CAF4094525.1"/>
    </source>
</evidence>
<feature type="compositionally biased region" description="Basic residues" evidence="1">
    <location>
        <begin position="108"/>
        <end position="124"/>
    </location>
</feature>
<feature type="compositionally biased region" description="Acidic residues" evidence="1">
    <location>
        <begin position="272"/>
        <end position="281"/>
    </location>
</feature>
<feature type="non-terminal residue" evidence="3">
    <location>
        <position position="1"/>
    </location>
</feature>
<reference evidence="3" key="1">
    <citation type="submission" date="2021-02" db="EMBL/GenBank/DDBJ databases">
        <authorList>
            <person name="Nowell W R."/>
        </authorList>
    </citation>
    <scope>NUCLEOTIDE SEQUENCE</scope>
</reference>
<dbReference type="AlphaFoldDB" id="A0A815CXR7"/>